<dbReference type="Proteomes" id="UP001321486">
    <property type="component" value="Chromosome"/>
</dbReference>
<dbReference type="Pfam" id="PF12867">
    <property type="entry name" value="DinB_2"/>
    <property type="match status" value="1"/>
</dbReference>
<sequence length="205" mass="22755">MTTNERLQPLLEQYDWATERLESRLAGPTSNSGDGNDVEVPALTDAEYLWEPVAACWSVRKRTDGPGPGATKLIGAGEWGRDGAPESPWPPPLTTIAWRLDHLSETLSGRSNHLGGDRTFDRATYESCPDAAGAVARFREAAADWRRVLIGVDESDYDRTGLSSYPYGSDADETFLTIAWWENQEILHHGAEIALLRDLYVHRAQ</sequence>
<dbReference type="EMBL" id="AP027732">
    <property type="protein sequence ID" value="BDZ51816.1"/>
    <property type="molecule type" value="Genomic_DNA"/>
</dbReference>
<keyword evidence="4" id="KW-1185">Reference proteome</keyword>
<proteinExistence type="predicted"/>
<feature type="region of interest" description="Disordered" evidence="1">
    <location>
        <begin position="67"/>
        <end position="86"/>
    </location>
</feature>
<dbReference type="RefSeq" id="WP_286344490.1">
    <property type="nucleotide sequence ID" value="NZ_AP027732.1"/>
</dbReference>
<dbReference type="SUPFAM" id="SSF109854">
    <property type="entry name" value="DinB/YfiT-like putative metalloenzymes"/>
    <property type="match status" value="1"/>
</dbReference>
<evidence type="ECO:0000313" key="3">
    <source>
        <dbReference type="EMBL" id="BDZ51816.1"/>
    </source>
</evidence>
<protein>
    <recommendedName>
        <fullName evidence="2">DinB-like domain-containing protein</fullName>
    </recommendedName>
</protein>
<reference evidence="4" key="1">
    <citation type="journal article" date="2019" name="Int. J. Syst. Evol. Microbiol.">
        <title>The Global Catalogue of Microorganisms (GCM) 10K type strain sequencing project: providing services to taxonomists for standard genome sequencing and annotation.</title>
        <authorList>
            <consortium name="The Broad Institute Genomics Platform"/>
            <consortium name="The Broad Institute Genome Sequencing Center for Infectious Disease"/>
            <person name="Wu L."/>
            <person name="Ma J."/>
        </authorList>
    </citation>
    <scope>NUCLEOTIDE SEQUENCE [LARGE SCALE GENOMIC DNA]</scope>
    <source>
        <strain evidence="4">NBRC 108728</strain>
    </source>
</reference>
<evidence type="ECO:0000259" key="2">
    <source>
        <dbReference type="Pfam" id="PF12867"/>
    </source>
</evidence>
<name>A0ABM8GTL1_9MICO</name>
<accession>A0ABM8GTL1</accession>
<evidence type="ECO:0000313" key="4">
    <source>
        <dbReference type="Proteomes" id="UP001321486"/>
    </source>
</evidence>
<organism evidence="3 4">
    <name type="scientific">Frondihabitans sucicola</name>
    <dbReference type="NCBI Taxonomy" id="1268041"/>
    <lineage>
        <taxon>Bacteria</taxon>
        <taxon>Bacillati</taxon>
        <taxon>Actinomycetota</taxon>
        <taxon>Actinomycetes</taxon>
        <taxon>Micrococcales</taxon>
        <taxon>Microbacteriaceae</taxon>
        <taxon>Frondihabitans</taxon>
    </lineage>
</organism>
<dbReference type="InterPro" id="IPR034660">
    <property type="entry name" value="DinB/YfiT-like"/>
</dbReference>
<feature type="domain" description="DinB-like" evidence="2">
    <location>
        <begin position="42"/>
        <end position="193"/>
    </location>
</feature>
<dbReference type="InterPro" id="IPR024775">
    <property type="entry name" value="DinB-like"/>
</dbReference>
<evidence type="ECO:0000256" key="1">
    <source>
        <dbReference type="SAM" id="MobiDB-lite"/>
    </source>
</evidence>
<gene>
    <name evidence="3" type="ORF">GCM10025867_40570</name>
</gene>